<dbReference type="EMBL" id="ASPP01045873">
    <property type="protein sequence ID" value="ETN98754.1"/>
    <property type="molecule type" value="Genomic_DNA"/>
</dbReference>
<dbReference type="Proteomes" id="UP000023152">
    <property type="component" value="Unassembled WGS sequence"/>
</dbReference>
<gene>
    <name evidence="1" type="ORF">RFI_38733</name>
</gene>
<protein>
    <submittedName>
        <fullName evidence="1">Uncharacterized protein</fullName>
    </submittedName>
</protein>
<sequence>RFSIARTEIDDTRKAGNFYSLLHAKRSEYFRLQCAESKKYVEYAASEHKLGEELIAALKKDDVNTVKTILCERNEGAKQQQLSRTIVLMDGTGSVGHLLQKAKGAISTMFERISTILKENGESPNSFEMQFV</sequence>
<keyword evidence="2" id="KW-1185">Reference proteome</keyword>
<name>X6LDD1_RETFI</name>
<evidence type="ECO:0000313" key="2">
    <source>
        <dbReference type="Proteomes" id="UP000023152"/>
    </source>
</evidence>
<comment type="caution">
    <text evidence="1">The sequence shown here is derived from an EMBL/GenBank/DDBJ whole genome shotgun (WGS) entry which is preliminary data.</text>
</comment>
<feature type="non-terminal residue" evidence="1">
    <location>
        <position position="1"/>
    </location>
</feature>
<proteinExistence type="predicted"/>
<dbReference type="AlphaFoldDB" id="X6LDD1"/>
<reference evidence="1 2" key="1">
    <citation type="journal article" date="2013" name="Curr. Biol.">
        <title>The Genome of the Foraminiferan Reticulomyxa filosa.</title>
        <authorList>
            <person name="Glockner G."/>
            <person name="Hulsmann N."/>
            <person name="Schleicher M."/>
            <person name="Noegel A.A."/>
            <person name="Eichinger L."/>
            <person name="Gallinger C."/>
            <person name="Pawlowski J."/>
            <person name="Sierra R."/>
            <person name="Euteneuer U."/>
            <person name="Pillet L."/>
            <person name="Moustafa A."/>
            <person name="Platzer M."/>
            <person name="Groth M."/>
            <person name="Szafranski K."/>
            <person name="Schliwa M."/>
        </authorList>
    </citation>
    <scope>NUCLEOTIDE SEQUENCE [LARGE SCALE GENOMIC DNA]</scope>
</reference>
<feature type="non-terminal residue" evidence="1">
    <location>
        <position position="132"/>
    </location>
</feature>
<organism evidence="1 2">
    <name type="scientific">Reticulomyxa filosa</name>
    <dbReference type="NCBI Taxonomy" id="46433"/>
    <lineage>
        <taxon>Eukaryota</taxon>
        <taxon>Sar</taxon>
        <taxon>Rhizaria</taxon>
        <taxon>Retaria</taxon>
        <taxon>Foraminifera</taxon>
        <taxon>Monothalamids</taxon>
        <taxon>Reticulomyxidae</taxon>
        <taxon>Reticulomyxa</taxon>
    </lineage>
</organism>
<dbReference type="OrthoDB" id="10049489at2759"/>
<accession>X6LDD1</accession>
<evidence type="ECO:0000313" key="1">
    <source>
        <dbReference type="EMBL" id="ETN98754.1"/>
    </source>
</evidence>